<dbReference type="AlphaFoldDB" id="A0A4R1M1V4"/>
<feature type="domain" description="Bacterial surface antigen (D15)" evidence="6">
    <location>
        <begin position="549"/>
        <end position="728"/>
    </location>
</feature>
<feature type="domain" description="POTRA" evidence="7">
    <location>
        <begin position="77"/>
        <end position="127"/>
    </location>
</feature>
<dbReference type="InterPro" id="IPR000184">
    <property type="entry name" value="Bac_surfAg_D15"/>
</dbReference>
<evidence type="ECO:0000313" key="9">
    <source>
        <dbReference type="Proteomes" id="UP000294616"/>
    </source>
</evidence>
<evidence type="ECO:0000256" key="5">
    <source>
        <dbReference type="ARBA" id="ARBA00023237"/>
    </source>
</evidence>
<dbReference type="InterPro" id="IPR039910">
    <property type="entry name" value="D15-like"/>
</dbReference>
<protein>
    <submittedName>
        <fullName evidence="8">Outer membrane protein assembly factor BamA</fullName>
    </submittedName>
</protein>
<name>A0A4R1M1V4_9SPHI</name>
<comment type="subcellular location">
    <subcellularLocation>
        <location evidence="1">Membrane</location>
    </subcellularLocation>
</comment>
<dbReference type="Pfam" id="PF01103">
    <property type="entry name" value="Omp85"/>
    <property type="match status" value="1"/>
</dbReference>
<keyword evidence="5" id="KW-0998">Cell outer membrane</keyword>
<organism evidence="8 9">
    <name type="scientific">Albibacterium bauzanense</name>
    <dbReference type="NCBI Taxonomy" id="653929"/>
    <lineage>
        <taxon>Bacteria</taxon>
        <taxon>Pseudomonadati</taxon>
        <taxon>Bacteroidota</taxon>
        <taxon>Sphingobacteriia</taxon>
        <taxon>Sphingobacteriales</taxon>
        <taxon>Sphingobacteriaceae</taxon>
        <taxon>Albibacterium</taxon>
    </lineage>
</organism>
<evidence type="ECO:0000313" key="8">
    <source>
        <dbReference type="EMBL" id="TCK85327.1"/>
    </source>
</evidence>
<evidence type="ECO:0000256" key="1">
    <source>
        <dbReference type="ARBA" id="ARBA00004370"/>
    </source>
</evidence>
<keyword evidence="3" id="KW-0732">Signal</keyword>
<dbReference type="Gene3D" id="2.40.160.50">
    <property type="entry name" value="membrane protein fhac: a member of the omp85/tpsb transporter family"/>
    <property type="match status" value="1"/>
</dbReference>
<evidence type="ECO:0000256" key="2">
    <source>
        <dbReference type="ARBA" id="ARBA00022692"/>
    </source>
</evidence>
<dbReference type="PANTHER" id="PTHR12815">
    <property type="entry name" value="SORTING AND ASSEMBLY MACHINERY SAMM50 PROTEIN FAMILY MEMBER"/>
    <property type="match status" value="1"/>
</dbReference>
<keyword evidence="4" id="KW-0472">Membrane</keyword>
<comment type="caution">
    <text evidence="8">The sequence shown here is derived from an EMBL/GenBank/DDBJ whole genome shotgun (WGS) entry which is preliminary data.</text>
</comment>
<gene>
    <name evidence="8" type="ORF">C8N28_0632</name>
</gene>
<reference evidence="8 9" key="1">
    <citation type="submission" date="2019-03" db="EMBL/GenBank/DDBJ databases">
        <title>Genomic Encyclopedia of Archaeal and Bacterial Type Strains, Phase II (KMG-II): from individual species to whole genera.</title>
        <authorList>
            <person name="Goeker M."/>
        </authorList>
    </citation>
    <scope>NUCLEOTIDE SEQUENCE [LARGE SCALE GENOMIC DNA]</scope>
    <source>
        <strain evidence="8 9">DSM 22554</strain>
    </source>
</reference>
<accession>A0A4R1M1V4</accession>
<sequence length="766" mass="89047">MLLFITSCRSVRLLEDNQTLVTKVKLKGIDNAYEEDASEYIQKEIRPNSTINLFIYNFANKQGDHYRTDKIRNVGEAPRLLDSSLIEISRNQIERFLASKGYFNAKVKDSIAIKKQKASITFIVEQGNPFFIRNLEYQIADPKLDSLYKRMSPEFSHLHATMRYDSDSLVYERENIYNLSRRYGYFDFLRQYVRFEVDSAMEGNLVDLKLIIDNPENKASHPISYIDSSFIEIAKSDGSISNLPRKDTLDQAMYYTDHTGKFKAVPLNRYIFQKQGDRYNYDYENLTYDRLYELNTFKGIKVSYTKPDSSHINAHYALIPLKRMANRIEGEYTFNSGRSGFNIGNTYTNRNLFGGSEQLEVKGQFGILFDSQLSGSLFNRVYNRDFQFGASLTIPRLIVPFWIPVMGKNGMPRTVFSTNWQIFDQASTYSNRYFINSISYIWNETRYKVHQLTPILLEYRIGRLDASFKEQLDKEGYRLYIESNDRAYIGLGSQYSYTFNTLRLNSLENFLYFRGTLDVSGNTLGLISSVVDFKKNESGEKTLLGVPYLQYSKVETDFRFYKYFGGERQLVLRINPGVAVPYGNNQNLLIFEKNFYSGGMNGIRAWQARTLGPGGYNRSVLPDSLRLNLRNLDQLGEVKLEANAEYRFKIMNNFFGAKLKGATFIDAGNIWRIKDDGLNPKGQFRWDRFMDQIAIGAGVGFRFDLEYFVFRFDIAAKVRDPQFEGADRWVISEILNSKDFKERYNQTNDPDRYNFVQYNFGIGMPF</sequence>
<dbReference type="Proteomes" id="UP000294616">
    <property type="component" value="Unassembled WGS sequence"/>
</dbReference>
<dbReference type="EMBL" id="SMGO01000001">
    <property type="protein sequence ID" value="TCK85327.1"/>
    <property type="molecule type" value="Genomic_DNA"/>
</dbReference>
<proteinExistence type="predicted"/>
<dbReference type="GO" id="GO:0019867">
    <property type="term" value="C:outer membrane"/>
    <property type="evidence" value="ECO:0007669"/>
    <property type="project" value="InterPro"/>
</dbReference>
<evidence type="ECO:0000256" key="4">
    <source>
        <dbReference type="ARBA" id="ARBA00023136"/>
    </source>
</evidence>
<dbReference type="InterPro" id="IPR010827">
    <property type="entry name" value="BamA/TamA_POTRA"/>
</dbReference>
<keyword evidence="9" id="KW-1185">Reference proteome</keyword>
<dbReference type="PANTHER" id="PTHR12815:SF47">
    <property type="entry name" value="TRANSLOCATION AND ASSEMBLY MODULE SUBUNIT TAMA"/>
    <property type="match status" value="1"/>
</dbReference>
<evidence type="ECO:0000259" key="6">
    <source>
        <dbReference type="Pfam" id="PF01103"/>
    </source>
</evidence>
<evidence type="ECO:0000256" key="3">
    <source>
        <dbReference type="ARBA" id="ARBA00022729"/>
    </source>
</evidence>
<keyword evidence="2" id="KW-0812">Transmembrane</keyword>
<dbReference type="Pfam" id="PF07244">
    <property type="entry name" value="POTRA"/>
    <property type="match status" value="1"/>
</dbReference>
<evidence type="ECO:0000259" key="7">
    <source>
        <dbReference type="Pfam" id="PF07244"/>
    </source>
</evidence>